<feature type="transmembrane region" description="Helical" evidence="1">
    <location>
        <begin position="34"/>
        <end position="67"/>
    </location>
</feature>
<comment type="caution">
    <text evidence="2">The sequence shown here is derived from an EMBL/GenBank/DDBJ whole genome shotgun (WGS) entry which is preliminary data.</text>
</comment>
<proteinExistence type="predicted"/>
<evidence type="ECO:0000256" key="1">
    <source>
        <dbReference type="SAM" id="Phobius"/>
    </source>
</evidence>
<keyword evidence="3" id="KW-1185">Reference proteome</keyword>
<dbReference type="EMBL" id="JAOVQO010000013">
    <property type="protein sequence ID" value="MCU9849228.1"/>
    <property type="molecule type" value="Genomic_DNA"/>
</dbReference>
<keyword evidence="1" id="KW-0472">Membrane</keyword>
<protein>
    <recommendedName>
        <fullName evidence="4">Transmembrane protein (PGPGW)</fullName>
    </recommendedName>
</protein>
<sequence length="80" mass="9037">MALIDRAKIKALAKRSRRFLARVNRKVPPGLRTVLGLLLIVGGFLGFLPVLGFWMIPLGIGVVWLDIRAFRKGRRNRTGR</sequence>
<name>A0ABT2X5K1_9RHOB</name>
<gene>
    <name evidence="2" type="ORF">OEZ60_14585</name>
</gene>
<dbReference type="RefSeq" id="WP_263337658.1">
    <property type="nucleotide sequence ID" value="NZ_JAOVQO010000013.1"/>
</dbReference>
<dbReference type="Proteomes" id="UP001209535">
    <property type="component" value="Unassembled WGS sequence"/>
</dbReference>
<evidence type="ECO:0008006" key="4">
    <source>
        <dbReference type="Google" id="ProtNLM"/>
    </source>
</evidence>
<reference evidence="2 3" key="1">
    <citation type="submission" date="2022-10" db="EMBL/GenBank/DDBJ databases">
        <title>Defluviimonas sp. nov., isolated from ocean surface sediments.</title>
        <authorList>
            <person name="He W."/>
            <person name="Wang L."/>
            <person name="Zhang D.-F."/>
        </authorList>
    </citation>
    <scope>NUCLEOTIDE SEQUENCE [LARGE SCALE GENOMIC DNA]</scope>
    <source>
        <strain evidence="2 3">WL0024</strain>
    </source>
</reference>
<evidence type="ECO:0000313" key="3">
    <source>
        <dbReference type="Proteomes" id="UP001209535"/>
    </source>
</evidence>
<keyword evidence="1" id="KW-0812">Transmembrane</keyword>
<evidence type="ECO:0000313" key="2">
    <source>
        <dbReference type="EMBL" id="MCU9849228.1"/>
    </source>
</evidence>
<accession>A0ABT2X5K1</accession>
<keyword evidence="1" id="KW-1133">Transmembrane helix</keyword>
<organism evidence="2 3">
    <name type="scientific">Albidovulum salinarum</name>
    <dbReference type="NCBI Taxonomy" id="2984153"/>
    <lineage>
        <taxon>Bacteria</taxon>
        <taxon>Pseudomonadati</taxon>
        <taxon>Pseudomonadota</taxon>
        <taxon>Alphaproteobacteria</taxon>
        <taxon>Rhodobacterales</taxon>
        <taxon>Paracoccaceae</taxon>
        <taxon>Albidovulum</taxon>
    </lineage>
</organism>